<feature type="region of interest" description="Disordered" evidence="3">
    <location>
        <begin position="52"/>
        <end position="86"/>
    </location>
</feature>
<dbReference type="GO" id="GO:0005524">
    <property type="term" value="F:ATP binding"/>
    <property type="evidence" value="ECO:0007669"/>
    <property type="project" value="UniProtKB-KW"/>
</dbReference>
<dbReference type="InterPro" id="IPR050198">
    <property type="entry name" value="Non-receptor_tyrosine_kinases"/>
</dbReference>
<dbReference type="PROSITE" id="PS50011">
    <property type="entry name" value="PROTEIN_KINASE_DOM"/>
    <property type="match status" value="1"/>
</dbReference>
<dbReference type="InterPro" id="IPR020635">
    <property type="entry name" value="Tyr_kinase_cat_dom"/>
</dbReference>
<dbReference type="GO" id="GO:0004713">
    <property type="term" value="F:protein tyrosine kinase activity"/>
    <property type="evidence" value="ECO:0007669"/>
    <property type="project" value="InterPro"/>
</dbReference>
<organism evidence="5 6">
    <name type="scientific">Protopolystoma xenopodis</name>
    <dbReference type="NCBI Taxonomy" id="117903"/>
    <lineage>
        <taxon>Eukaryota</taxon>
        <taxon>Metazoa</taxon>
        <taxon>Spiralia</taxon>
        <taxon>Lophotrochozoa</taxon>
        <taxon>Platyhelminthes</taxon>
        <taxon>Monogenea</taxon>
        <taxon>Polyopisthocotylea</taxon>
        <taxon>Polystomatidea</taxon>
        <taxon>Polystomatidae</taxon>
        <taxon>Protopolystoma</taxon>
    </lineage>
</organism>
<dbReference type="InterPro" id="IPR000719">
    <property type="entry name" value="Prot_kinase_dom"/>
</dbReference>
<dbReference type="AlphaFoldDB" id="A0A448X2Q6"/>
<feature type="domain" description="Protein kinase" evidence="4">
    <location>
        <begin position="1"/>
        <end position="198"/>
    </location>
</feature>
<dbReference type="Gene3D" id="1.10.510.10">
    <property type="entry name" value="Transferase(Phosphotransferase) domain 1"/>
    <property type="match status" value="1"/>
</dbReference>
<protein>
    <recommendedName>
        <fullName evidence="4">Protein kinase domain-containing protein</fullName>
    </recommendedName>
</protein>
<keyword evidence="2" id="KW-0067">ATP-binding</keyword>
<dbReference type="PANTHER" id="PTHR24418">
    <property type="entry name" value="TYROSINE-PROTEIN KINASE"/>
    <property type="match status" value="1"/>
</dbReference>
<evidence type="ECO:0000313" key="6">
    <source>
        <dbReference type="Proteomes" id="UP000784294"/>
    </source>
</evidence>
<dbReference type="Proteomes" id="UP000784294">
    <property type="component" value="Unassembled WGS sequence"/>
</dbReference>
<proteinExistence type="predicted"/>
<comment type="caution">
    <text evidence="5">The sequence shown here is derived from an EMBL/GenBank/DDBJ whole genome shotgun (WGS) entry which is preliminary data.</text>
</comment>
<keyword evidence="1" id="KW-0547">Nucleotide-binding</keyword>
<dbReference type="InterPro" id="IPR011009">
    <property type="entry name" value="Kinase-like_dom_sf"/>
</dbReference>
<dbReference type="EMBL" id="CAAALY010079374">
    <property type="protein sequence ID" value="VEL26305.1"/>
    <property type="molecule type" value="Genomic_DNA"/>
</dbReference>
<keyword evidence="6" id="KW-1185">Reference proteome</keyword>
<reference evidence="5" key="1">
    <citation type="submission" date="2018-11" db="EMBL/GenBank/DDBJ databases">
        <authorList>
            <consortium name="Pathogen Informatics"/>
        </authorList>
    </citation>
    <scope>NUCLEOTIDE SEQUENCE</scope>
</reference>
<evidence type="ECO:0000256" key="3">
    <source>
        <dbReference type="SAM" id="MobiDB-lite"/>
    </source>
</evidence>
<sequence>MSRAMQCGRSYYSSQLSVELKLPVAWCAPECFPLLGIDMTDEPPSAVIASDAGDRSGCNGSIPTDDENNPGRSHKTTRSRANEVDSMTETDITHGLNEAFSDEEAGFTSCSDVWAYGVTLWELLTYGFVPYAGLTGRQIARGVIGLSETTPGQPARSNSALRLHQPDQCPDAIYDALMRPCWAIAPQARPSFAQITGA</sequence>
<dbReference type="SMART" id="SM00219">
    <property type="entry name" value="TyrKc"/>
    <property type="match status" value="1"/>
</dbReference>
<dbReference type="SUPFAM" id="SSF56112">
    <property type="entry name" value="Protein kinase-like (PK-like)"/>
    <property type="match status" value="1"/>
</dbReference>
<gene>
    <name evidence="5" type="ORF">PXEA_LOCUS19745</name>
</gene>
<evidence type="ECO:0000313" key="5">
    <source>
        <dbReference type="EMBL" id="VEL26305.1"/>
    </source>
</evidence>
<evidence type="ECO:0000256" key="2">
    <source>
        <dbReference type="ARBA" id="ARBA00022840"/>
    </source>
</evidence>
<evidence type="ECO:0000256" key="1">
    <source>
        <dbReference type="ARBA" id="ARBA00022741"/>
    </source>
</evidence>
<dbReference type="OrthoDB" id="4062651at2759"/>
<accession>A0A448X2Q6</accession>
<dbReference type="InterPro" id="IPR001245">
    <property type="entry name" value="Ser-Thr/Tyr_kinase_cat_dom"/>
</dbReference>
<name>A0A448X2Q6_9PLAT</name>
<dbReference type="Pfam" id="PF07714">
    <property type="entry name" value="PK_Tyr_Ser-Thr"/>
    <property type="match status" value="1"/>
</dbReference>
<evidence type="ECO:0000259" key="4">
    <source>
        <dbReference type="PROSITE" id="PS50011"/>
    </source>
</evidence>